<keyword evidence="2" id="KW-1185">Reference proteome</keyword>
<dbReference type="EMBL" id="QJKJ01002723">
    <property type="protein sequence ID" value="RDY01619.1"/>
    <property type="molecule type" value="Genomic_DNA"/>
</dbReference>
<dbReference type="AlphaFoldDB" id="A0A371HFR7"/>
<evidence type="ECO:0000313" key="1">
    <source>
        <dbReference type="EMBL" id="RDY01619.1"/>
    </source>
</evidence>
<reference evidence="1" key="1">
    <citation type="submission" date="2018-05" db="EMBL/GenBank/DDBJ databases">
        <title>Draft genome of Mucuna pruriens seed.</title>
        <authorList>
            <person name="Nnadi N.E."/>
            <person name="Vos R."/>
            <person name="Hasami M.H."/>
            <person name="Devisetty U.K."/>
            <person name="Aguiy J.C."/>
        </authorList>
    </citation>
    <scope>NUCLEOTIDE SEQUENCE [LARGE SCALE GENOMIC DNA]</scope>
    <source>
        <strain evidence="1">JCA_2017</strain>
    </source>
</reference>
<comment type="caution">
    <text evidence="1">The sequence shown here is derived from an EMBL/GenBank/DDBJ whole genome shotgun (WGS) entry which is preliminary data.</text>
</comment>
<proteinExistence type="predicted"/>
<evidence type="ECO:0000313" key="2">
    <source>
        <dbReference type="Proteomes" id="UP000257109"/>
    </source>
</evidence>
<name>A0A371HFR7_MUCPR</name>
<feature type="non-terminal residue" evidence="1">
    <location>
        <position position="1"/>
    </location>
</feature>
<protein>
    <submittedName>
        <fullName evidence="1">Uncharacterized protein</fullName>
    </submittedName>
</protein>
<accession>A0A371HFR7</accession>
<sequence length="92" mass="10425">MFKIKLLQSPTLRYLTTQPIIAHVELLQKIQCGQAHGNAPGYLVVIQIQRCQALGELHFGKIKCQQVPRNVKHLRRFVGPEKHGGIAFQFVP</sequence>
<gene>
    <name evidence="1" type="ORF">CR513_15033</name>
</gene>
<organism evidence="1 2">
    <name type="scientific">Mucuna pruriens</name>
    <name type="common">Velvet bean</name>
    <name type="synonym">Dolichos pruriens</name>
    <dbReference type="NCBI Taxonomy" id="157652"/>
    <lineage>
        <taxon>Eukaryota</taxon>
        <taxon>Viridiplantae</taxon>
        <taxon>Streptophyta</taxon>
        <taxon>Embryophyta</taxon>
        <taxon>Tracheophyta</taxon>
        <taxon>Spermatophyta</taxon>
        <taxon>Magnoliopsida</taxon>
        <taxon>eudicotyledons</taxon>
        <taxon>Gunneridae</taxon>
        <taxon>Pentapetalae</taxon>
        <taxon>rosids</taxon>
        <taxon>fabids</taxon>
        <taxon>Fabales</taxon>
        <taxon>Fabaceae</taxon>
        <taxon>Papilionoideae</taxon>
        <taxon>50 kb inversion clade</taxon>
        <taxon>NPAAA clade</taxon>
        <taxon>indigoferoid/millettioid clade</taxon>
        <taxon>Phaseoleae</taxon>
        <taxon>Mucuna</taxon>
    </lineage>
</organism>
<dbReference type="Proteomes" id="UP000257109">
    <property type="component" value="Unassembled WGS sequence"/>
</dbReference>